<gene>
    <name evidence="3" type="ORF">ACFQMA_22255</name>
</gene>
<feature type="domain" description="S1 motif" evidence="2">
    <location>
        <begin position="38"/>
        <end position="105"/>
    </location>
</feature>
<feature type="compositionally biased region" description="Basic and acidic residues" evidence="1">
    <location>
        <begin position="158"/>
        <end position="182"/>
    </location>
</feature>
<dbReference type="SMART" id="SM00316">
    <property type="entry name" value="S1"/>
    <property type="match status" value="1"/>
</dbReference>
<dbReference type="InterPro" id="IPR004365">
    <property type="entry name" value="NA-bd_OB_tRNA"/>
</dbReference>
<dbReference type="SUPFAM" id="SSF50249">
    <property type="entry name" value="Nucleic acid-binding proteins"/>
    <property type="match status" value="2"/>
</dbReference>
<evidence type="ECO:0000259" key="2">
    <source>
        <dbReference type="PROSITE" id="PS50126"/>
    </source>
</evidence>
<reference evidence="3 4" key="1">
    <citation type="journal article" date="2019" name="Int. J. Syst. Evol. Microbiol.">
        <title>The Global Catalogue of Microorganisms (GCM) 10K type strain sequencing project: providing services to taxonomists for standard genome sequencing and annotation.</title>
        <authorList>
            <consortium name="The Broad Institute Genomics Platform"/>
            <consortium name="The Broad Institute Genome Sequencing Center for Infectious Disease"/>
            <person name="Wu L."/>
            <person name="Ma J."/>
        </authorList>
    </citation>
    <scope>NUCLEOTIDE SEQUENCE [LARGE SCALE GENOMIC DNA]</scope>
    <source>
        <strain evidence="3 4">XZYJT29</strain>
    </source>
</reference>
<dbReference type="Proteomes" id="UP001596432">
    <property type="component" value="Unassembled WGS sequence"/>
</dbReference>
<protein>
    <submittedName>
        <fullName evidence="3">DHH family phosphoesterase</fullName>
    </submittedName>
</protein>
<evidence type="ECO:0000313" key="3">
    <source>
        <dbReference type="EMBL" id="MFC7142546.1"/>
    </source>
</evidence>
<dbReference type="AlphaFoldDB" id="A0ABD5Y6P1"/>
<comment type="caution">
    <text evidence="3">The sequence shown here is derived from an EMBL/GenBank/DDBJ whole genome shotgun (WGS) entry which is preliminary data.</text>
</comment>
<dbReference type="Pfam" id="PF00575">
    <property type="entry name" value="S1"/>
    <property type="match status" value="1"/>
</dbReference>
<proteinExistence type="predicted"/>
<sequence length="738" mass="79512">MGSCIICGTSVDGRICDLHEEDVVFEFRGNQPDQLTVDRYYRGTVDGYAEFGVFVDIGDSVTGLLHRSELDRRLESLDWESGDTVFVQVQQVRDNGNIDLGWSIRQSEDEFRGTLVDDPAKDAPYLKEDESGNEDAAADDDSAAGASSSEQTDDADDVTSRSESDSRDAGERHESDADRSDTDESDADEGDREPAETTTAAATESTATTAGAESGASGDGGATAASGGGGGASAVAEEPSHVAIETLSDRVGETVRLEGVVESARQTSGPTVFEIRDETDSVECAAFKEAGVRAYPEIGGDDVVRLDGEVRERRGELQVETEALVKLEGDERDAVEDRLADALRSQAEPEAVDPIADDDVVAGLTEEVREVATAVRKAVLEERPVVVRHSATADGYVAGVALERATLPLVRDQHDQHDAVYHYFDRRPLEGGVYDMDDATKDVTRMLEARERHDEKLPLFVFVAAGGTSGSLDGFELLDLYGAGRALVDDVEVDPEVAETVGALVAPDAAGASETTSTTLAANVAAHVNEDVRADLQHLPAVSFWEDTPEPYVEAASDAGYDAEAVREVREAVALEAFYQSYEDKRELITDLLFGEGEGHGGLAGHVSEQFRQKLDTEVETAEANLDTQTLEDTKVAVLDTDAFTHRYEFPPTELLLDELHRRHRDDVAAVIGVSEDELHIRSDSPIDVRDVADRAREWVPNAGLTATSARDGKLEYIAGERSAVLDTVIDVVADEVA</sequence>
<dbReference type="CDD" id="cd04487">
    <property type="entry name" value="RecJ_OBF2_like"/>
    <property type="match status" value="1"/>
</dbReference>
<dbReference type="InterPro" id="IPR003029">
    <property type="entry name" value="S1_domain"/>
</dbReference>
<evidence type="ECO:0000313" key="4">
    <source>
        <dbReference type="Proteomes" id="UP001596432"/>
    </source>
</evidence>
<feature type="compositionally biased region" description="Low complexity" evidence="1">
    <location>
        <begin position="196"/>
        <end position="216"/>
    </location>
</feature>
<organism evidence="3 4">
    <name type="scientific">Halosimplex aquaticum</name>
    <dbReference type="NCBI Taxonomy" id="3026162"/>
    <lineage>
        <taxon>Archaea</taxon>
        <taxon>Methanobacteriati</taxon>
        <taxon>Methanobacteriota</taxon>
        <taxon>Stenosarchaea group</taxon>
        <taxon>Halobacteria</taxon>
        <taxon>Halobacteriales</taxon>
        <taxon>Haloarculaceae</taxon>
        <taxon>Halosimplex</taxon>
    </lineage>
</organism>
<dbReference type="GeneID" id="78822891"/>
<keyword evidence="4" id="KW-1185">Reference proteome</keyword>
<name>A0ABD5Y6P1_9EURY</name>
<dbReference type="Gene3D" id="2.40.50.140">
    <property type="entry name" value="Nucleic acid-binding proteins"/>
    <property type="match status" value="1"/>
</dbReference>
<feature type="compositionally biased region" description="Basic and acidic residues" evidence="1">
    <location>
        <begin position="118"/>
        <end position="130"/>
    </location>
</feature>
<feature type="compositionally biased region" description="Acidic residues" evidence="1">
    <location>
        <begin position="131"/>
        <end position="142"/>
    </location>
</feature>
<dbReference type="PROSITE" id="PS50126">
    <property type="entry name" value="S1"/>
    <property type="match status" value="1"/>
</dbReference>
<dbReference type="Pfam" id="PF01336">
    <property type="entry name" value="tRNA_anti-codon"/>
    <property type="match status" value="1"/>
</dbReference>
<feature type="region of interest" description="Disordered" evidence="1">
    <location>
        <begin position="113"/>
        <end position="240"/>
    </location>
</feature>
<evidence type="ECO:0000256" key="1">
    <source>
        <dbReference type="SAM" id="MobiDB-lite"/>
    </source>
</evidence>
<dbReference type="InterPro" id="IPR012340">
    <property type="entry name" value="NA-bd_OB-fold"/>
</dbReference>
<accession>A0ABD5Y6P1</accession>
<feature type="compositionally biased region" description="Gly residues" evidence="1">
    <location>
        <begin position="217"/>
        <end position="232"/>
    </location>
</feature>
<dbReference type="RefSeq" id="WP_274323608.1">
    <property type="nucleotide sequence ID" value="NZ_CP118158.1"/>
</dbReference>
<dbReference type="EMBL" id="JBHTAS010000001">
    <property type="protein sequence ID" value="MFC7142546.1"/>
    <property type="molecule type" value="Genomic_DNA"/>
</dbReference>
<dbReference type="Gene3D" id="2.40.50.1010">
    <property type="match status" value="1"/>
</dbReference>